<evidence type="ECO:0000313" key="2">
    <source>
        <dbReference type="Proteomes" id="UP001152798"/>
    </source>
</evidence>
<keyword evidence="2" id="KW-1185">Reference proteome</keyword>
<accession>A0A9P0H9F2</accession>
<evidence type="ECO:0000313" key="1">
    <source>
        <dbReference type="EMBL" id="CAH1398038.1"/>
    </source>
</evidence>
<organism evidence="1 2">
    <name type="scientific">Nezara viridula</name>
    <name type="common">Southern green stink bug</name>
    <name type="synonym">Cimex viridulus</name>
    <dbReference type="NCBI Taxonomy" id="85310"/>
    <lineage>
        <taxon>Eukaryota</taxon>
        <taxon>Metazoa</taxon>
        <taxon>Ecdysozoa</taxon>
        <taxon>Arthropoda</taxon>
        <taxon>Hexapoda</taxon>
        <taxon>Insecta</taxon>
        <taxon>Pterygota</taxon>
        <taxon>Neoptera</taxon>
        <taxon>Paraneoptera</taxon>
        <taxon>Hemiptera</taxon>
        <taxon>Heteroptera</taxon>
        <taxon>Panheteroptera</taxon>
        <taxon>Pentatomomorpha</taxon>
        <taxon>Pentatomoidea</taxon>
        <taxon>Pentatomidae</taxon>
        <taxon>Pentatominae</taxon>
        <taxon>Nezara</taxon>
    </lineage>
</organism>
<reference evidence="1" key="1">
    <citation type="submission" date="2022-01" db="EMBL/GenBank/DDBJ databases">
        <authorList>
            <person name="King R."/>
        </authorList>
    </citation>
    <scope>NUCLEOTIDE SEQUENCE</scope>
</reference>
<proteinExistence type="predicted"/>
<dbReference type="Proteomes" id="UP001152798">
    <property type="component" value="Chromosome 4"/>
</dbReference>
<sequence>MTQRAETEQVCGLLMAPANALDPLSAIFYLQGAGCHWTAVLFFRTGDTLAFTEDTKAFRNPAQIGILIYGGKAKLTSKKKEVEGYSARLRCCRSICGDWRKTIRIYEYCIVPHTYLDSSKVKLHGGKSEARNRRE</sequence>
<name>A0A9P0H9F2_NEZVI</name>
<gene>
    <name evidence="1" type="ORF">NEZAVI_LOCUS7766</name>
</gene>
<dbReference type="AlphaFoldDB" id="A0A9P0H9F2"/>
<protein>
    <submittedName>
        <fullName evidence="1">Uncharacterized protein</fullName>
    </submittedName>
</protein>
<dbReference type="EMBL" id="OV725080">
    <property type="protein sequence ID" value="CAH1398038.1"/>
    <property type="molecule type" value="Genomic_DNA"/>
</dbReference>